<evidence type="ECO:0000313" key="1">
    <source>
        <dbReference type="EMBL" id="RKR76302.1"/>
    </source>
</evidence>
<keyword evidence="2" id="KW-1185">Reference proteome</keyword>
<sequence>MNAGHTLLHRGHASGSGSFSAITAAIARSCWQAQATAELKVWNAFNQSRFPYSLRQCAYTS</sequence>
<dbReference type="Proteomes" id="UP000280008">
    <property type="component" value="Unassembled WGS sequence"/>
</dbReference>
<name>A0A495IJW3_9MICO</name>
<reference evidence="1 2" key="1">
    <citation type="submission" date="2018-10" db="EMBL/GenBank/DDBJ databases">
        <title>Sequencing the genomes of 1000 actinobacteria strains.</title>
        <authorList>
            <person name="Klenk H.-P."/>
        </authorList>
    </citation>
    <scope>NUCLEOTIDE SEQUENCE [LARGE SCALE GENOMIC DNA]</scope>
    <source>
        <strain evidence="1 2">DSM 17894</strain>
    </source>
</reference>
<evidence type="ECO:0000313" key="2">
    <source>
        <dbReference type="Proteomes" id="UP000280008"/>
    </source>
</evidence>
<gene>
    <name evidence="1" type="ORF">C8E83_3470</name>
</gene>
<proteinExistence type="predicted"/>
<accession>A0A495IJW3</accession>
<dbReference type="AlphaFoldDB" id="A0A495IJW3"/>
<dbReference type="EMBL" id="RBKS01000001">
    <property type="protein sequence ID" value="RKR76302.1"/>
    <property type="molecule type" value="Genomic_DNA"/>
</dbReference>
<organism evidence="1 2">
    <name type="scientific">Frondihabitans australicus</name>
    <dbReference type="NCBI Taxonomy" id="386892"/>
    <lineage>
        <taxon>Bacteria</taxon>
        <taxon>Bacillati</taxon>
        <taxon>Actinomycetota</taxon>
        <taxon>Actinomycetes</taxon>
        <taxon>Micrococcales</taxon>
        <taxon>Microbacteriaceae</taxon>
        <taxon>Frondihabitans</taxon>
    </lineage>
</organism>
<protein>
    <submittedName>
        <fullName evidence="1">Uncharacterized protein</fullName>
    </submittedName>
</protein>
<comment type="caution">
    <text evidence="1">The sequence shown here is derived from an EMBL/GenBank/DDBJ whole genome shotgun (WGS) entry which is preliminary data.</text>
</comment>